<comment type="similarity">
    <text evidence="1">Belongs to the glutaredoxin family. CGFS subfamily.</text>
</comment>
<dbReference type="AlphaFoldDB" id="A9P0Z6"/>
<evidence type="ECO:0000313" key="3">
    <source>
        <dbReference type="EMBL" id="ABK26557.1"/>
    </source>
</evidence>
<dbReference type="InterPro" id="IPR002109">
    <property type="entry name" value="Glutaredoxin"/>
</dbReference>
<dbReference type="InterPro" id="IPR036249">
    <property type="entry name" value="Thioredoxin-like_sf"/>
</dbReference>
<dbReference type="PANTHER" id="PTHR10293:SF45">
    <property type="entry name" value="BIFUNCTIONAL MONOTHIOL GLUTAREDOXIN-S16, CHLOROPLASTIC"/>
    <property type="match status" value="1"/>
</dbReference>
<sequence length="148" mass="17265">MDEHIESAGEVPPGNESWNITWMEKERPVKADLRLKPDRYMPFSLPLEQLVDKLFNENEVLVFIKGSRTDPKCPQSCRLLTILYEQMVDYETIDVFDEVYNRGVRKALKVYSDWPTFPQVFVRGNLIGGADELDKMADKGELYELFKK</sequence>
<dbReference type="Pfam" id="PF00462">
    <property type="entry name" value="Glutaredoxin"/>
    <property type="match status" value="1"/>
</dbReference>
<dbReference type="InterPro" id="IPR004480">
    <property type="entry name" value="Monothiol_GRX-rel"/>
</dbReference>
<evidence type="ECO:0000256" key="1">
    <source>
        <dbReference type="ARBA" id="ARBA00008983"/>
    </source>
</evidence>
<reference evidence="3" key="1">
    <citation type="journal article" date="2008" name="BMC Genomics">
        <title>A conifer genomics resource of 200,000 spruce (Picea spp.) ESTs and 6,464 high-quality, sequence-finished full-length cDNAs for Sitka spruce (Picea sitchensis).</title>
        <authorList>
            <person name="Ralph S.G."/>
            <person name="Chun H.J."/>
            <person name="Kolosova N."/>
            <person name="Cooper D."/>
            <person name="Oddy C."/>
            <person name="Ritland C.E."/>
            <person name="Kirkpatrick R."/>
            <person name="Moore R."/>
            <person name="Barber S."/>
            <person name="Holt R.A."/>
            <person name="Jones S.J."/>
            <person name="Marra M.A."/>
            <person name="Douglas C.J."/>
            <person name="Ritland K."/>
            <person name="Bohlmann J."/>
        </authorList>
    </citation>
    <scope>NUCLEOTIDE SEQUENCE</scope>
    <source>
        <tissue evidence="3">Green portion of the leader tissue</tissue>
    </source>
</reference>
<organism evidence="3">
    <name type="scientific">Picea sitchensis</name>
    <name type="common">Sitka spruce</name>
    <name type="synonym">Pinus sitchensis</name>
    <dbReference type="NCBI Taxonomy" id="3332"/>
    <lineage>
        <taxon>Eukaryota</taxon>
        <taxon>Viridiplantae</taxon>
        <taxon>Streptophyta</taxon>
        <taxon>Embryophyta</taxon>
        <taxon>Tracheophyta</taxon>
        <taxon>Spermatophyta</taxon>
        <taxon>Pinopsida</taxon>
        <taxon>Pinidae</taxon>
        <taxon>Conifers I</taxon>
        <taxon>Pinales</taxon>
        <taxon>Pinaceae</taxon>
        <taxon>Picea</taxon>
    </lineage>
</organism>
<evidence type="ECO:0000259" key="2">
    <source>
        <dbReference type="Pfam" id="PF00462"/>
    </source>
</evidence>
<dbReference type="EMBL" id="EF087309">
    <property type="protein sequence ID" value="ABK26557.1"/>
    <property type="molecule type" value="mRNA"/>
</dbReference>
<name>A9P0Z6_PICSI</name>
<feature type="domain" description="Glutaredoxin" evidence="2">
    <location>
        <begin position="60"/>
        <end position="127"/>
    </location>
</feature>
<dbReference type="Gene3D" id="3.40.30.10">
    <property type="entry name" value="Glutaredoxin"/>
    <property type="match status" value="1"/>
</dbReference>
<dbReference type="SUPFAM" id="SSF52833">
    <property type="entry name" value="Thioredoxin-like"/>
    <property type="match status" value="1"/>
</dbReference>
<dbReference type="GO" id="GO:0005759">
    <property type="term" value="C:mitochondrial matrix"/>
    <property type="evidence" value="ECO:0007669"/>
    <property type="project" value="TreeGrafter"/>
</dbReference>
<proteinExistence type="evidence at transcript level"/>
<dbReference type="PROSITE" id="PS51354">
    <property type="entry name" value="GLUTAREDOXIN_2"/>
    <property type="match status" value="1"/>
</dbReference>
<protein>
    <recommendedName>
        <fullName evidence="2">Glutaredoxin domain-containing protein</fullName>
    </recommendedName>
</protein>
<accession>A9P0Z6</accession>
<dbReference type="PANTHER" id="PTHR10293">
    <property type="entry name" value="GLUTAREDOXIN FAMILY MEMBER"/>
    <property type="match status" value="1"/>
</dbReference>